<keyword evidence="4" id="KW-0175">Coiled coil</keyword>
<dbReference type="RefSeq" id="WP_006608753.1">
    <property type="nucleotide sequence ID" value="NZ_AFXA01000011.1"/>
</dbReference>
<dbReference type="Gene3D" id="2.30.22.10">
    <property type="entry name" value="Head domain of nucleotide exchange factor GrpE"/>
    <property type="match status" value="1"/>
</dbReference>
<keyword evidence="3" id="KW-0963">Cytoplasm</keyword>
<feature type="region of interest" description="Disordered" evidence="5">
    <location>
        <begin position="277"/>
        <end position="296"/>
    </location>
</feature>
<dbReference type="GO" id="GO:0051082">
    <property type="term" value="F:unfolded protein binding"/>
    <property type="evidence" value="ECO:0007669"/>
    <property type="project" value="TreeGrafter"/>
</dbReference>
<comment type="function">
    <text evidence="3">Participates actively in the response to hyperosmotic and heat shock by preventing the aggregation of stress-denatured proteins, in association with DnaK and GrpE. It is the nucleotide exchange factor for DnaK and may function as a thermosensor. Unfolded proteins bind initially to DnaJ; upon interaction with the DnaJ-bound protein, DnaK hydrolyzes its bound ATP, resulting in the formation of a stable complex. GrpE releases ADP from DnaK; ATP binding to DnaK triggers the release of the substrate protein, thus completing the reaction cycle. Several rounds of ATP-dependent interactions between DnaJ, DnaK and GrpE are required for fully efficient folding.</text>
</comment>
<dbReference type="GO" id="GO:0006457">
    <property type="term" value="P:protein folding"/>
    <property type="evidence" value="ECO:0007669"/>
    <property type="project" value="InterPro"/>
</dbReference>
<keyword evidence="2 3" id="KW-0143">Chaperone</keyword>
<comment type="subcellular location">
    <subcellularLocation>
        <location evidence="3">Cytoplasm</location>
    </subcellularLocation>
</comment>
<feature type="coiled-coil region" evidence="4">
    <location>
        <begin position="119"/>
        <end position="146"/>
    </location>
</feature>
<dbReference type="HAMAP" id="MF_01151">
    <property type="entry name" value="GrpE"/>
    <property type="match status" value="1"/>
</dbReference>
<dbReference type="AlphaFoldDB" id="F9UKD5"/>
<keyword evidence="3" id="KW-0346">Stress response</keyword>
<dbReference type="Gene3D" id="3.90.20.20">
    <property type="match status" value="1"/>
</dbReference>
<evidence type="ECO:0000256" key="5">
    <source>
        <dbReference type="SAM" id="MobiDB-lite"/>
    </source>
</evidence>
<organism evidence="6 7">
    <name type="scientific">Mycoplasmopsis columbina SF7</name>
    <dbReference type="NCBI Taxonomy" id="1037410"/>
    <lineage>
        <taxon>Bacteria</taxon>
        <taxon>Bacillati</taxon>
        <taxon>Mycoplasmatota</taxon>
        <taxon>Mycoplasmoidales</taxon>
        <taxon>Metamycoplasmataceae</taxon>
        <taxon>Mycoplasmopsis</taxon>
    </lineage>
</organism>
<protein>
    <recommendedName>
        <fullName evidence="3">Protein GrpE</fullName>
    </recommendedName>
    <alternativeName>
        <fullName evidence="3">HSP-70 cofactor</fullName>
    </alternativeName>
</protein>
<dbReference type="EMBL" id="AFXA01000011">
    <property type="protein sequence ID" value="EGV00140.1"/>
    <property type="molecule type" value="Genomic_DNA"/>
</dbReference>
<name>F9UKD5_9BACT</name>
<sequence>MNHLNLFSFKKDDLVKINLTAFDENNNEIDSLKQNNYLFTITDQKDETEIIPFLLINKPLKENIELEYQFSKDVLIEELKGKKIKFVISLLDYKTAEFIQLSAELKKAKNDIAIKDLNFQNKTKELQHVEEQLKLALNDVKKAKEAQVVERLTLPKEELDNIKKYSLQKFVEDFTNPYGTLKMAINAGENSSSQEVKNYLMGFKMVLGMLENSLNNHGITEFQPSLNTEFDPETSKIIEQVVNDDLKPNTILKVNQNGFKLYDRVIKPALVVASKYSDEKAKTKENKKNKKMKTKQ</sequence>
<evidence type="ECO:0000256" key="1">
    <source>
        <dbReference type="ARBA" id="ARBA00009054"/>
    </source>
</evidence>
<feature type="compositionally biased region" description="Basic and acidic residues" evidence="5">
    <location>
        <begin position="277"/>
        <end position="286"/>
    </location>
</feature>
<comment type="caution">
    <text evidence="6">The sequence shown here is derived from an EMBL/GenBank/DDBJ whole genome shotgun (WGS) entry which is preliminary data.</text>
</comment>
<dbReference type="GO" id="GO:0000774">
    <property type="term" value="F:adenyl-nucleotide exchange factor activity"/>
    <property type="evidence" value="ECO:0007669"/>
    <property type="project" value="InterPro"/>
</dbReference>
<dbReference type="eggNOG" id="COG0576">
    <property type="taxonomic scope" value="Bacteria"/>
</dbReference>
<dbReference type="STRING" id="1037410.MCSF7_01731"/>
<comment type="similarity">
    <text evidence="1 3">Belongs to the GrpE family.</text>
</comment>
<dbReference type="Pfam" id="PF01025">
    <property type="entry name" value="GrpE"/>
    <property type="match status" value="1"/>
</dbReference>
<keyword evidence="7" id="KW-1185">Reference proteome</keyword>
<comment type="subunit">
    <text evidence="3">Homodimer.</text>
</comment>
<accession>F9UKD5</accession>
<dbReference type="GO" id="GO:0042803">
    <property type="term" value="F:protein homodimerization activity"/>
    <property type="evidence" value="ECO:0007669"/>
    <property type="project" value="InterPro"/>
</dbReference>
<dbReference type="InterPro" id="IPR000740">
    <property type="entry name" value="GrpE"/>
</dbReference>
<dbReference type="GO" id="GO:0005737">
    <property type="term" value="C:cytoplasm"/>
    <property type="evidence" value="ECO:0007669"/>
    <property type="project" value="UniProtKB-SubCell"/>
</dbReference>
<proteinExistence type="inferred from homology"/>
<gene>
    <name evidence="3" type="primary">grpE</name>
    <name evidence="6" type="ORF">MCSF7_01731</name>
</gene>
<dbReference type="InterPro" id="IPR009012">
    <property type="entry name" value="GrpE_head"/>
</dbReference>
<dbReference type="SUPFAM" id="SSF51064">
    <property type="entry name" value="Head domain of nucleotide exchange factor GrpE"/>
    <property type="match status" value="1"/>
</dbReference>
<dbReference type="PANTHER" id="PTHR21237">
    <property type="entry name" value="GRPE PROTEIN"/>
    <property type="match status" value="1"/>
</dbReference>
<evidence type="ECO:0000313" key="6">
    <source>
        <dbReference type="EMBL" id="EGV00140.1"/>
    </source>
</evidence>
<evidence type="ECO:0000256" key="3">
    <source>
        <dbReference type="HAMAP-Rule" id="MF_01151"/>
    </source>
</evidence>
<dbReference type="PANTHER" id="PTHR21237:SF23">
    <property type="entry name" value="GRPE PROTEIN HOMOLOG, MITOCHONDRIAL"/>
    <property type="match status" value="1"/>
</dbReference>
<evidence type="ECO:0000313" key="7">
    <source>
        <dbReference type="Proteomes" id="UP000004978"/>
    </source>
</evidence>
<evidence type="ECO:0000256" key="2">
    <source>
        <dbReference type="ARBA" id="ARBA00023186"/>
    </source>
</evidence>
<dbReference type="InterPro" id="IPR013805">
    <property type="entry name" value="GrpE_CC"/>
</dbReference>
<dbReference type="CDD" id="cd00446">
    <property type="entry name" value="GrpE"/>
    <property type="match status" value="1"/>
</dbReference>
<reference evidence="6 7" key="1">
    <citation type="journal article" date="2013" name="Genome Announc.">
        <title>Genome Sequence of Mycoplasma columbinum Strain SF7.</title>
        <authorList>
            <person name="Guo Z."/>
            <person name="Xu X."/>
            <person name="Zheng Q."/>
            <person name="Li T."/>
            <person name="Kuang S."/>
            <person name="Zhang Z."/>
            <person name="Chen Y."/>
            <person name="Lu X."/>
            <person name="Zhou R."/>
            <person name="Bi D."/>
            <person name="Jin H."/>
        </authorList>
    </citation>
    <scope>NUCLEOTIDE SEQUENCE [LARGE SCALE GENOMIC DNA]</scope>
    <source>
        <strain evidence="6 7">SF7</strain>
    </source>
</reference>
<dbReference type="GO" id="GO:0051087">
    <property type="term" value="F:protein-folding chaperone binding"/>
    <property type="evidence" value="ECO:0007669"/>
    <property type="project" value="InterPro"/>
</dbReference>
<dbReference type="Proteomes" id="UP000004978">
    <property type="component" value="Unassembled WGS sequence"/>
</dbReference>
<dbReference type="SUPFAM" id="SSF58014">
    <property type="entry name" value="Coiled-coil domain of nucleotide exchange factor GrpE"/>
    <property type="match status" value="1"/>
</dbReference>
<feature type="compositionally biased region" description="Basic residues" evidence="5">
    <location>
        <begin position="287"/>
        <end position="296"/>
    </location>
</feature>
<evidence type="ECO:0000256" key="4">
    <source>
        <dbReference type="SAM" id="Coils"/>
    </source>
</evidence>